<evidence type="ECO:0000313" key="5">
    <source>
        <dbReference type="Proteomes" id="UP001634394"/>
    </source>
</evidence>
<dbReference type="InterPro" id="IPR002931">
    <property type="entry name" value="Transglutaminase-like"/>
</dbReference>
<protein>
    <recommendedName>
        <fullName evidence="6">Kyphoscoliosis peptidase</fullName>
    </recommendedName>
</protein>
<feature type="compositionally biased region" description="Basic and acidic residues" evidence="1">
    <location>
        <begin position="565"/>
        <end position="584"/>
    </location>
</feature>
<dbReference type="InterPro" id="IPR056564">
    <property type="entry name" value="Ig-like_KY"/>
</dbReference>
<comment type="caution">
    <text evidence="4">The sequence shown here is derived from an EMBL/GenBank/DDBJ whole genome shotgun (WGS) entry which is preliminary data.</text>
</comment>
<evidence type="ECO:0000259" key="3">
    <source>
        <dbReference type="Pfam" id="PF23265"/>
    </source>
</evidence>
<feature type="compositionally biased region" description="Low complexity" evidence="1">
    <location>
        <begin position="1"/>
        <end position="19"/>
    </location>
</feature>
<evidence type="ECO:0000313" key="4">
    <source>
        <dbReference type="EMBL" id="KAL3866265.1"/>
    </source>
</evidence>
<keyword evidence="5" id="KW-1185">Reference proteome</keyword>
<dbReference type="Gene3D" id="1.20.920.20">
    <property type="match status" value="1"/>
</dbReference>
<dbReference type="PANTHER" id="PTHR47020:SF1">
    <property type="entry name" value="HILLARIN"/>
    <property type="match status" value="1"/>
</dbReference>
<feature type="compositionally biased region" description="Acidic residues" evidence="1">
    <location>
        <begin position="70"/>
        <end position="79"/>
    </location>
</feature>
<dbReference type="Proteomes" id="UP001634394">
    <property type="component" value="Unassembled WGS sequence"/>
</dbReference>
<dbReference type="Pfam" id="PF23265">
    <property type="entry name" value="Ig-like_KY"/>
    <property type="match status" value="2"/>
</dbReference>
<feature type="domain" description="KY-like immunoglobulin-like" evidence="3">
    <location>
        <begin position="459"/>
        <end position="561"/>
    </location>
</feature>
<organism evidence="4 5">
    <name type="scientific">Sinanodonta woodiana</name>
    <name type="common">Chinese pond mussel</name>
    <name type="synonym">Anodonta woodiana</name>
    <dbReference type="NCBI Taxonomy" id="1069815"/>
    <lineage>
        <taxon>Eukaryota</taxon>
        <taxon>Metazoa</taxon>
        <taxon>Spiralia</taxon>
        <taxon>Lophotrochozoa</taxon>
        <taxon>Mollusca</taxon>
        <taxon>Bivalvia</taxon>
        <taxon>Autobranchia</taxon>
        <taxon>Heteroconchia</taxon>
        <taxon>Palaeoheterodonta</taxon>
        <taxon>Unionida</taxon>
        <taxon>Unionoidea</taxon>
        <taxon>Unionidae</taxon>
        <taxon>Unioninae</taxon>
        <taxon>Sinanodonta</taxon>
    </lineage>
</organism>
<dbReference type="SUPFAM" id="SSF54001">
    <property type="entry name" value="Cysteine proteinases"/>
    <property type="match status" value="1"/>
</dbReference>
<evidence type="ECO:0000256" key="1">
    <source>
        <dbReference type="SAM" id="MobiDB-lite"/>
    </source>
</evidence>
<reference evidence="4 5" key="1">
    <citation type="submission" date="2024-11" db="EMBL/GenBank/DDBJ databases">
        <title>Chromosome-level genome assembly of the freshwater bivalve Anodonta woodiana.</title>
        <authorList>
            <person name="Chen X."/>
        </authorList>
    </citation>
    <scope>NUCLEOTIDE SEQUENCE [LARGE SCALE GENOMIC DNA]</scope>
    <source>
        <strain evidence="4">MN2024</strain>
        <tissue evidence="4">Gills</tissue>
    </source>
</reference>
<dbReference type="EMBL" id="JBJQND010000009">
    <property type="protein sequence ID" value="KAL3866265.1"/>
    <property type="molecule type" value="Genomic_DNA"/>
</dbReference>
<evidence type="ECO:0008006" key="6">
    <source>
        <dbReference type="Google" id="ProtNLM"/>
    </source>
</evidence>
<feature type="compositionally biased region" description="Basic and acidic residues" evidence="1">
    <location>
        <begin position="59"/>
        <end position="69"/>
    </location>
</feature>
<sequence length="783" mass="89736">MGCGSSSEVQETNNNNNNKTVKESNTKPNNNNINKNEKNEKGNTKANNNNNKNIQQPPEEEKNIKRQIPEEENWQEPENEDVKVPPTERGYPSAAVPPGRKDDIFNINDFRQIEERARNTPPDKAETYEALIDYLTSGLQTDLEKLRSIFIWLGSQNIDGANYSKVTSSDSPIGFMKLIKENRGSYASFFTLLCRAAKLKCVLIRGIAKSAAYEVGMSEEKCLTLKNSWTAVYVEKGWRIVFPLWAYRALVGHSLGTHTKVEEKGQAVRQKEQASSGETIRHLNEYYFLTDPEEFIFVAYPDDKKWQLIASPWSLSKFIDVPECEQNYFQQKLEITSRFSGRLNTVDGECEVAIQDKEDNLSLSYELYFNHVESGKDVSPTLQPNKYVLMMWQEKTWIFRLRFPEAGVYKLTVIGGYTPTDSVKFCSFKLLCDEAKEDCQPFPVNPDIGYGPNKETAKAGIQAKSHTTGIVNINVYQEVNFSFYLTKNVEVTTTLVHSSMSEEQLKTCVKQKVENRNVQVGVRVPENGEYAMQMFARDKNSDKGFANVCNYLLTSEMKKKKKKKNYETPIEKNARSAIQEKTHSRDIEGLEKAIEKFQRLELDEKKGELAKASDALEFKKVQHELSDAINRRHLETLDKAIQHGHESRFKPKLENLITEAEDVRDHLRQLNRFAHDILEMKQTTIAELRSYKSPPEVVKDVMTGTFLMLGERQDQIEVWEDHQYMMGKLGKESLIRRVQQFDTVNLIKDHDETSARLASAGCGTFYVWLKNVLSTVENKPSDQ</sequence>
<name>A0ABD3VY49_SINWO</name>
<dbReference type="PANTHER" id="PTHR47020">
    <property type="entry name" value="HILLARIN"/>
    <property type="match status" value="1"/>
</dbReference>
<dbReference type="InterPro" id="IPR038765">
    <property type="entry name" value="Papain-like_cys_pep_sf"/>
</dbReference>
<feature type="region of interest" description="Disordered" evidence="1">
    <location>
        <begin position="1"/>
        <end position="103"/>
    </location>
</feature>
<feature type="domain" description="KY-like immunoglobulin-like" evidence="3">
    <location>
        <begin position="315"/>
        <end position="443"/>
    </location>
</feature>
<feature type="domain" description="Transglutaminase-like" evidence="2">
    <location>
        <begin position="130"/>
        <end position="240"/>
    </location>
</feature>
<feature type="region of interest" description="Disordered" evidence="1">
    <location>
        <begin position="562"/>
        <end position="584"/>
    </location>
</feature>
<dbReference type="Pfam" id="PF01841">
    <property type="entry name" value="Transglut_core"/>
    <property type="match status" value="1"/>
</dbReference>
<evidence type="ECO:0000259" key="2">
    <source>
        <dbReference type="Pfam" id="PF01841"/>
    </source>
</evidence>
<accession>A0ABD3VY49</accession>
<dbReference type="InterPro" id="IPR053041">
    <property type="entry name" value="Transglut-like_Superfamily_Mod"/>
</dbReference>
<proteinExistence type="predicted"/>
<gene>
    <name evidence="4" type="ORF">ACJMK2_043579</name>
</gene>
<dbReference type="AlphaFoldDB" id="A0ABD3VY49"/>
<feature type="compositionally biased region" description="Low complexity" evidence="1">
    <location>
        <begin position="44"/>
        <end position="53"/>
    </location>
</feature>